<keyword evidence="2" id="KW-1185">Reference proteome</keyword>
<evidence type="ECO:0000313" key="1">
    <source>
        <dbReference type="EMBL" id="QFS46735.1"/>
    </source>
</evidence>
<name>A0A5P8W1Y2_9NOSO</name>
<dbReference type="Proteomes" id="UP000326678">
    <property type="component" value="Chromosome Gxm1"/>
</dbReference>
<dbReference type="EMBL" id="CP045226">
    <property type="protein sequence ID" value="QFS46735.1"/>
    <property type="molecule type" value="Genomic_DNA"/>
</dbReference>
<sequence length="45" mass="5394">MWGGHPARPVYASLFVEQFINYHQEIYKIYVQLPKKHKHPLRGCL</sequence>
<protein>
    <submittedName>
        <fullName evidence="1">Uncharacterized protein</fullName>
    </submittedName>
</protein>
<accession>A0A5P8W1Y2</accession>
<gene>
    <name evidence="1" type="ORF">GXM_04216</name>
</gene>
<evidence type="ECO:0000313" key="2">
    <source>
        <dbReference type="Proteomes" id="UP000326678"/>
    </source>
</evidence>
<proteinExistence type="predicted"/>
<dbReference type="AlphaFoldDB" id="A0A5P8W1Y2"/>
<reference evidence="1 2" key="1">
    <citation type="submission" date="2019-10" db="EMBL/GenBank/DDBJ databases">
        <title>Genomic and transcriptomic insights into the perfect genentic adaptation of a filamentous nitrogen-fixing cyanobacterium to rice fields.</title>
        <authorList>
            <person name="Chen Z."/>
        </authorList>
    </citation>
    <scope>NUCLEOTIDE SEQUENCE [LARGE SCALE GENOMIC DNA]</scope>
    <source>
        <strain evidence="1">CCNUC1</strain>
    </source>
</reference>
<organism evidence="1 2">
    <name type="scientific">Nostoc sphaeroides CCNUC1</name>
    <dbReference type="NCBI Taxonomy" id="2653204"/>
    <lineage>
        <taxon>Bacteria</taxon>
        <taxon>Bacillati</taxon>
        <taxon>Cyanobacteriota</taxon>
        <taxon>Cyanophyceae</taxon>
        <taxon>Nostocales</taxon>
        <taxon>Nostocaceae</taxon>
        <taxon>Nostoc</taxon>
    </lineage>
</organism>
<dbReference type="KEGG" id="nsh:GXM_04216"/>